<sequence length="170" mass="19840">MPRDIIRVTIEDLSQFAKTLRSDLPNPPSHVETLSLIARAAGYRNFQHLREKNTPLPQANDKQVRRALRYFDETGVMVEWPIRRGVRELCVWAIWANLPSRQKLHEREISALIDTYTQFRDAAQIRRTLVDMGLLVRESDGSNYQRLHKRPSAEAQVLIQRIAARQKERS</sequence>
<dbReference type="Proteomes" id="UP000198767">
    <property type="component" value="Unassembled WGS sequence"/>
</dbReference>
<feature type="domain" description="DUF2087" evidence="1">
    <location>
        <begin position="77"/>
        <end position="146"/>
    </location>
</feature>
<dbReference type="OrthoDB" id="6867569at2"/>
<dbReference type="STRING" id="1156985.SAMN04488118_10369"/>
<dbReference type="EMBL" id="FMWG01000003">
    <property type="protein sequence ID" value="SCZ57386.1"/>
    <property type="molecule type" value="Genomic_DNA"/>
</dbReference>
<evidence type="ECO:0000259" key="1">
    <source>
        <dbReference type="Pfam" id="PF09860"/>
    </source>
</evidence>
<dbReference type="Pfam" id="PF09860">
    <property type="entry name" value="DUF2087"/>
    <property type="match status" value="1"/>
</dbReference>
<dbReference type="RefSeq" id="WP_090217073.1">
    <property type="nucleotide sequence ID" value="NZ_FMWG01000003.1"/>
</dbReference>
<name>A0A1G5Q738_9RHOB</name>
<organism evidence="2 3">
    <name type="scientific">Epibacterium ulvae</name>
    <dbReference type="NCBI Taxonomy" id="1156985"/>
    <lineage>
        <taxon>Bacteria</taxon>
        <taxon>Pseudomonadati</taxon>
        <taxon>Pseudomonadota</taxon>
        <taxon>Alphaproteobacteria</taxon>
        <taxon>Rhodobacterales</taxon>
        <taxon>Roseobacteraceae</taxon>
        <taxon>Epibacterium</taxon>
    </lineage>
</organism>
<evidence type="ECO:0000313" key="2">
    <source>
        <dbReference type="EMBL" id="SCZ57386.1"/>
    </source>
</evidence>
<dbReference type="InterPro" id="IPR018656">
    <property type="entry name" value="DUF2087"/>
</dbReference>
<proteinExistence type="predicted"/>
<keyword evidence="3" id="KW-1185">Reference proteome</keyword>
<gene>
    <name evidence="2" type="ORF">SAMN04488118_10369</name>
</gene>
<accession>A0A1G5Q738</accession>
<evidence type="ECO:0000313" key="3">
    <source>
        <dbReference type="Proteomes" id="UP000198767"/>
    </source>
</evidence>
<reference evidence="2 3" key="1">
    <citation type="submission" date="2016-10" db="EMBL/GenBank/DDBJ databases">
        <authorList>
            <person name="de Groot N.N."/>
        </authorList>
    </citation>
    <scope>NUCLEOTIDE SEQUENCE [LARGE SCALE GENOMIC DNA]</scope>
    <source>
        <strain evidence="2 3">U95</strain>
    </source>
</reference>
<protein>
    <recommendedName>
        <fullName evidence="1">DUF2087 domain-containing protein</fullName>
    </recommendedName>
</protein>
<dbReference type="AlphaFoldDB" id="A0A1G5Q738"/>